<feature type="transmembrane region" description="Helical" evidence="1">
    <location>
        <begin position="46"/>
        <end position="63"/>
    </location>
</feature>
<feature type="transmembrane region" description="Helical" evidence="1">
    <location>
        <begin position="72"/>
        <end position="92"/>
    </location>
</feature>
<feature type="transmembrane region" description="Helical" evidence="1">
    <location>
        <begin position="129"/>
        <end position="148"/>
    </location>
</feature>
<feature type="transmembrane region" description="Helical" evidence="1">
    <location>
        <begin position="344"/>
        <end position="364"/>
    </location>
</feature>
<dbReference type="AlphaFoldDB" id="A0A6I1FMA8"/>
<dbReference type="RefSeq" id="WP_152150365.1">
    <property type="nucleotide sequence ID" value="NZ_WEIO01000003.1"/>
</dbReference>
<evidence type="ECO:0000313" key="2">
    <source>
        <dbReference type="EMBL" id="KAB7707401.1"/>
    </source>
</evidence>
<organism evidence="2 3">
    <name type="scientific">Bacillus aerolatus</name>
    <dbReference type="NCBI Taxonomy" id="2653354"/>
    <lineage>
        <taxon>Bacteria</taxon>
        <taxon>Bacillati</taxon>
        <taxon>Bacillota</taxon>
        <taxon>Bacilli</taxon>
        <taxon>Bacillales</taxon>
        <taxon>Bacillaceae</taxon>
        <taxon>Bacillus</taxon>
    </lineage>
</organism>
<feature type="transmembrane region" description="Helical" evidence="1">
    <location>
        <begin position="246"/>
        <end position="265"/>
    </location>
</feature>
<keyword evidence="3" id="KW-1185">Reference proteome</keyword>
<name>A0A6I1FMA8_9BACI</name>
<proteinExistence type="predicted"/>
<feature type="transmembrane region" description="Helical" evidence="1">
    <location>
        <begin position="376"/>
        <end position="396"/>
    </location>
</feature>
<keyword evidence="1" id="KW-1133">Transmembrane helix</keyword>
<protein>
    <submittedName>
        <fullName evidence="2">Oligosaccharide repeat unit polymerase</fullName>
    </submittedName>
</protein>
<evidence type="ECO:0000313" key="3">
    <source>
        <dbReference type="Proteomes" id="UP000429595"/>
    </source>
</evidence>
<feature type="transmembrane region" description="Helical" evidence="1">
    <location>
        <begin position="98"/>
        <end position="117"/>
    </location>
</feature>
<reference evidence="2 3" key="1">
    <citation type="submission" date="2019-10" db="EMBL/GenBank/DDBJ databases">
        <title>Bacillus aerolatum sp. nov., isolated from bioaerosol of sport playgrounds.</title>
        <authorList>
            <person name="Chen P."/>
            <person name="Zhang G."/>
        </authorList>
    </citation>
    <scope>NUCLEOTIDE SEQUENCE [LARGE SCALE GENOMIC DNA]</scope>
    <source>
        <strain evidence="2 3">CX253</strain>
    </source>
</reference>
<comment type="caution">
    <text evidence="2">The sequence shown here is derived from an EMBL/GenBank/DDBJ whole genome shotgun (WGS) entry which is preliminary data.</text>
</comment>
<feature type="transmembrane region" description="Helical" evidence="1">
    <location>
        <begin position="176"/>
        <end position="195"/>
    </location>
</feature>
<gene>
    <name evidence="2" type="ORF">F9802_06520</name>
</gene>
<feature type="transmembrane region" description="Helical" evidence="1">
    <location>
        <begin position="7"/>
        <end position="26"/>
    </location>
</feature>
<keyword evidence="1" id="KW-0812">Transmembrane</keyword>
<sequence>MIKIKIITFIFLTTLKFLLEYSYVAIINPIFAYEGFILYKSYPKMFESYILASVVFLIAIFLLEHKKAPSKIVIYLIIVLLFIPLTSLFWLQDQPRPFIYLISLSLFLIILIVSLFSKIHLVRLKEGKNLIMFIVGGMTVIVYGLLIAQGGLSRINLNLSEIYSVREAYGNTNNKVLAYLLPWQAHVINMLVIAVSMYKRNYKLAGIFIVLQVFLFSMTNFKSFLFAPLVLIGFHLFGKTKLKNNLLLVISLGSSLLVAVCVIIYNFSGSFYMASIFIRRLFFVPSNLHYIYYHFFQGIEKFKLSHSFLGFLNDNVYNSTPVQLVATSYFEREFAPNVGFFGDAYLNFGVIGILGFSLLLAILLKIIDTVSVSMPSFLSMSILAIPAMSLINSAFFTSLLTHGILFAVLMLWLTNSFFANEIKYKRE</sequence>
<keyword evidence="1" id="KW-0472">Membrane</keyword>
<accession>A0A6I1FMA8</accession>
<feature type="transmembrane region" description="Helical" evidence="1">
    <location>
        <begin position="207"/>
        <end position="234"/>
    </location>
</feature>
<feature type="transmembrane region" description="Helical" evidence="1">
    <location>
        <begin position="402"/>
        <end position="419"/>
    </location>
</feature>
<dbReference type="Proteomes" id="UP000429595">
    <property type="component" value="Unassembled WGS sequence"/>
</dbReference>
<dbReference type="EMBL" id="WEIO01000003">
    <property type="protein sequence ID" value="KAB7707401.1"/>
    <property type="molecule type" value="Genomic_DNA"/>
</dbReference>
<evidence type="ECO:0000256" key="1">
    <source>
        <dbReference type="SAM" id="Phobius"/>
    </source>
</evidence>
<feature type="transmembrane region" description="Helical" evidence="1">
    <location>
        <begin position="277"/>
        <end position="295"/>
    </location>
</feature>